<dbReference type="InterPro" id="IPR051055">
    <property type="entry name" value="PIF1_helicase"/>
</dbReference>
<evidence type="ECO:0000313" key="1">
    <source>
        <dbReference type="EMBL" id="GBP80548.1"/>
    </source>
</evidence>
<name>A0A4C1YWR1_EUMVA</name>
<dbReference type="Proteomes" id="UP000299102">
    <property type="component" value="Unassembled WGS sequence"/>
</dbReference>
<dbReference type="OrthoDB" id="416437at2759"/>
<sequence length="232" mass="26850">MDIQPCGSNEAIAYYIAKYLSKAEPEGVDSGIAQAIQQIQREETDISRKLFKVCMKILHERQISAAECAYRLCHIPLRNSSRSCIFLNTRKPEQRYKVLQFDKSGLAIGFHSNVFERYENRPLQHPDYDFANMSLIEFAMLFEPHYAKVVSDTEENIDHDAYEEQPTTRRPLITLLNKSKMVVRNIPAVVRVPYFIAASDPENFFYSLLLQYMPYRSETELLDGFDNAKAAF</sequence>
<organism evidence="1 2">
    <name type="scientific">Eumeta variegata</name>
    <name type="common">Bagworm moth</name>
    <name type="synonym">Eumeta japonica</name>
    <dbReference type="NCBI Taxonomy" id="151549"/>
    <lineage>
        <taxon>Eukaryota</taxon>
        <taxon>Metazoa</taxon>
        <taxon>Ecdysozoa</taxon>
        <taxon>Arthropoda</taxon>
        <taxon>Hexapoda</taxon>
        <taxon>Insecta</taxon>
        <taxon>Pterygota</taxon>
        <taxon>Neoptera</taxon>
        <taxon>Endopterygota</taxon>
        <taxon>Lepidoptera</taxon>
        <taxon>Glossata</taxon>
        <taxon>Ditrysia</taxon>
        <taxon>Tineoidea</taxon>
        <taxon>Psychidae</taxon>
        <taxon>Oiketicinae</taxon>
        <taxon>Eumeta</taxon>
    </lineage>
</organism>
<reference evidence="1 2" key="1">
    <citation type="journal article" date="2019" name="Commun. Biol.">
        <title>The bagworm genome reveals a unique fibroin gene that provides high tensile strength.</title>
        <authorList>
            <person name="Kono N."/>
            <person name="Nakamura H."/>
            <person name="Ohtoshi R."/>
            <person name="Tomita M."/>
            <person name="Numata K."/>
            <person name="Arakawa K."/>
        </authorList>
    </citation>
    <scope>NUCLEOTIDE SEQUENCE [LARGE SCALE GENOMIC DNA]</scope>
</reference>
<dbReference type="AlphaFoldDB" id="A0A4C1YWR1"/>
<evidence type="ECO:0000313" key="2">
    <source>
        <dbReference type="Proteomes" id="UP000299102"/>
    </source>
</evidence>
<dbReference type="EMBL" id="BGZK01001467">
    <property type="protein sequence ID" value="GBP80548.1"/>
    <property type="molecule type" value="Genomic_DNA"/>
</dbReference>
<gene>
    <name evidence="1" type="ORF">EVAR_39418_1</name>
</gene>
<dbReference type="PANTHER" id="PTHR47642:SF5">
    <property type="entry name" value="ATP-DEPENDENT DNA HELICASE"/>
    <property type="match status" value="1"/>
</dbReference>
<proteinExistence type="predicted"/>
<comment type="caution">
    <text evidence="1">The sequence shown here is derived from an EMBL/GenBank/DDBJ whole genome shotgun (WGS) entry which is preliminary data.</text>
</comment>
<dbReference type="PANTHER" id="PTHR47642">
    <property type="entry name" value="ATP-DEPENDENT DNA HELICASE"/>
    <property type="match status" value="1"/>
</dbReference>
<accession>A0A4C1YWR1</accession>
<keyword evidence="2" id="KW-1185">Reference proteome</keyword>
<protein>
    <submittedName>
        <fullName evidence="1">Uncharacterized protein</fullName>
    </submittedName>
</protein>